<feature type="domain" description="EGF-like" evidence="3">
    <location>
        <begin position="19"/>
        <end position="53"/>
    </location>
</feature>
<keyword evidence="2" id="KW-0732">Signal</keyword>
<keyword evidence="1" id="KW-0245">EGF-like domain</keyword>
<dbReference type="PANTHER" id="PTHR47324:SF4">
    <property type="entry name" value="EGF-LIKE DOMAIN-CONTAINING PROTEIN"/>
    <property type="match status" value="1"/>
</dbReference>
<dbReference type="InterPro" id="IPR053295">
    <property type="entry name" value="Innate_immunity_reg"/>
</dbReference>
<dbReference type="EMBL" id="CP092621">
    <property type="protein sequence ID" value="UMM18073.1"/>
    <property type="molecule type" value="Genomic_DNA"/>
</dbReference>
<accession>A0AAE9EFP4</accession>
<keyword evidence="5" id="KW-1185">Reference proteome</keyword>
<proteinExistence type="predicted"/>
<organism evidence="4 5">
    <name type="scientific">Caenorhabditis briggsae</name>
    <dbReference type="NCBI Taxonomy" id="6238"/>
    <lineage>
        <taxon>Eukaryota</taxon>
        <taxon>Metazoa</taxon>
        <taxon>Ecdysozoa</taxon>
        <taxon>Nematoda</taxon>
        <taxon>Chromadorea</taxon>
        <taxon>Rhabditida</taxon>
        <taxon>Rhabditina</taxon>
        <taxon>Rhabditomorpha</taxon>
        <taxon>Rhabditoidea</taxon>
        <taxon>Rhabditidae</taxon>
        <taxon>Peloderinae</taxon>
        <taxon>Caenorhabditis</taxon>
    </lineage>
</organism>
<dbReference type="InterPro" id="IPR000742">
    <property type="entry name" value="EGF"/>
</dbReference>
<reference evidence="4 5" key="1">
    <citation type="submission" date="2022-04" db="EMBL/GenBank/DDBJ databases">
        <title>Chromosome-level reference genomes for two strains of Caenorhabditis briggsae: an improved platform for comparative genomics.</title>
        <authorList>
            <person name="Stevens L."/>
            <person name="Andersen E."/>
        </authorList>
    </citation>
    <scope>NUCLEOTIDE SEQUENCE [LARGE SCALE GENOMIC DNA]</scope>
    <source>
        <strain evidence="4">VX34</strain>
        <tissue evidence="4">Whole-organism</tissue>
    </source>
</reference>
<dbReference type="PANTHER" id="PTHR47324">
    <property type="entry name" value="PROTEIN IRG-7-RELATED"/>
    <property type="match status" value="1"/>
</dbReference>
<evidence type="ECO:0000256" key="2">
    <source>
        <dbReference type="SAM" id="SignalP"/>
    </source>
</evidence>
<protein>
    <recommendedName>
        <fullName evidence="3">EGF-like domain-containing protein</fullName>
    </recommendedName>
</protein>
<feature type="signal peptide" evidence="2">
    <location>
        <begin position="1"/>
        <end position="23"/>
    </location>
</feature>
<dbReference type="Proteomes" id="UP000829354">
    <property type="component" value="Chromosome II"/>
</dbReference>
<gene>
    <name evidence="4" type="ORF">L5515_014311</name>
</gene>
<dbReference type="PROSITE" id="PS50026">
    <property type="entry name" value="EGF_3"/>
    <property type="match status" value="1"/>
</dbReference>
<dbReference type="AlphaFoldDB" id="A0AAE9EFP4"/>
<evidence type="ECO:0000259" key="3">
    <source>
        <dbReference type="PROSITE" id="PS50026"/>
    </source>
</evidence>
<comment type="caution">
    <text evidence="1">Lacks conserved residue(s) required for the propagation of feature annotation.</text>
</comment>
<feature type="chain" id="PRO_5041982862" description="EGF-like domain-containing protein" evidence="2">
    <location>
        <begin position="24"/>
        <end position="288"/>
    </location>
</feature>
<evidence type="ECO:0000256" key="1">
    <source>
        <dbReference type="PROSITE-ProRule" id="PRU00076"/>
    </source>
</evidence>
<keyword evidence="1" id="KW-1015">Disulfide bond</keyword>
<sequence length="288" mass="32799">MIRSHRCLVNFFVLLLAASSVVCAQLANCQNYGTPLNSTDCKCPAYVAGRNCENVICRRYAVPDKDRCACAPGWYDKYCGLRGCRPPNEDQMDLEKRSLIVVFNTKTTMKSQLDTLKHNFNEMVSKIMRNSFGTRTPWIDNYIVYGFVKSGSNLHIQSEFVYDSDDVINYLNNLELFDGDATQPLLTARWRFRFFFLLTVNPLTNSKLLSISDAKLLVEGPSYRLYTRSSKLGDTVTISSTPGSIYNYRMFIQSKNTILFNYNDDMVIDVGNGMAVIVTDDLIKYPQE</sequence>
<evidence type="ECO:0000313" key="4">
    <source>
        <dbReference type="EMBL" id="UMM18073.1"/>
    </source>
</evidence>
<evidence type="ECO:0000313" key="5">
    <source>
        <dbReference type="Proteomes" id="UP000829354"/>
    </source>
</evidence>
<dbReference type="PROSITE" id="PS00022">
    <property type="entry name" value="EGF_1"/>
    <property type="match status" value="1"/>
</dbReference>
<feature type="disulfide bond" evidence="1">
    <location>
        <begin position="43"/>
        <end position="52"/>
    </location>
</feature>
<name>A0AAE9EFP4_CAEBR</name>